<comment type="caution">
    <text evidence="4">The sequence shown here is derived from an EMBL/GenBank/DDBJ whole genome shotgun (WGS) entry which is preliminary data.</text>
</comment>
<dbReference type="InterPro" id="IPR006145">
    <property type="entry name" value="PsdUridine_synth_RsuA/RluA"/>
</dbReference>
<name>X6M6D6_RETFI</name>
<dbReference type="GO" id="GO:0000455">
    <property type="term" value="P:enzyme-directed rRNA pseudouridine synthesis"/>
    <property type="evidence" value="ECO:0007669"/>
    <property type="project" value="TreeGrafter"/>
</dbReference>
<dbReference type="AlphaFoldDB" id="X6M6D6"/>
<evidence type="ECO:0000256" key="2">
    <source>
        <dbReference type="SAM" id="MobiDB-lite"/>
    </source>
</evidence>
<proteinExistence type="inferred from homology"/>
<evidence type="ECO:0000259" key="3">
    <source>
        <dbReference type="Pfam" id="PF00849"/>
    </source>
</evidence>
<dbReference type="GO" id="GO:0003723">
    <property type="term" value="F:RNA binding"/>
    <property type="evidence" value="ECO:0007669"/>
    <property type="project" value="InterPro"/>
</dbReference>
<dbReference type="EMBL" id="ASPP01024253">
    <property type="protein sequence ID" value="ETO09201.1"/>
    <property type="molecule type" value="Genomic_DNA"/>
</dbReference>
<dbReference type="PROSITE" id="PS01129">
    <property type="entry name" value="PSI_RLU"/>
    <property type="match status" value="1"/>
</dbReference>
<dbReference type="PANTHER" id="PTHR21600">
    <property type="entry name" value="MITOCHONDRIAL RNA PSEUDOURIDINE SYNTHASE"/>
    <property type="match status" value="1"/>
</dbReference>
<protein>
    <recommendedName>
        <fullName evidence="3">Pseudouridine synthase RsuA/RluA-like domain-containing protein</fullName>
    </recommendedName>
</protein>
<organism evidence="4 5">
    <name type="scientific">Reticulomyxa filosa</name>
    <dbReference type="NCBI Taxonomy" id="46433"/>
    <lineage>
        <taxon>Eukaryota</taxon>
        <taxon>Sar</taxon>
        <taxon>Rhizaria</taxon>
        <taxon>Retaria</taxon>
        <taxon>Foraminifera</taxon>
        <taxon>Monothalamids</taxon>
        <taxon>Reticulomyxidae</taxon>
        <taxon>Reticulomyxa</taxon>
    </lineage>
</organism>
<dbReference type="Gene3D" id="3.30.2350.10">
    <property type="entry name" value="Pseudouridine synthase"/>
    <property type="match status" value="1"/>
</dbReference>
<keyword evidence="5" id="KW-1185">Reference proteome</keyword>
<sequence>MMIFARTRLLPKALTKCLPSQFSYQTVGKWCVYSSRYWLSYSSSRLQDLKVSLSNKDTKRERQAQKKQEKSKAKKVDEASQSEVPTQSSKTVYTNRSFHERISTRKKQMGLVDVTYKIDIKDYDISRHIIGPNVLYKDNNVIVLHKLPGIVSCVDKRFLPQHETSEKREQAILPDLQSMLREHIKVDKELRETWRFLAQQAIDIAATTKNLHRQPSVSTVTQDHNSPLTKIDKWMIEAKKLNEKYGIDKVEEQEKKDTNVDIVPYVGVLHRLDHMVSGVLLFTRHAQATKEFVELFSQKKIRKYYVAIVKGIPNWNEKSQQCSVRHGVLEHYISKSDHLLKVKVLSKKFVDDLLHQANPSSVQNEKSSSAASDMIHSTTHG</sequence>
<dbReference type="OrthoDB" id="428658at2759"/>
<feature type="region of interest" description="Disordered" evidence="2">
    <location>
        <begin position="360"/>
        <end position="381"/>
    </location>
</feature>
<reference evidence="4 5" key="1">
    <citation type="journal article" date="2013" name="Curr. Biol.">
        <title>The Genome of the Foraminiferan Reticulomyxa filosa.</title>
        <authorList>
            <person name="Glockner G."/>
            <person name="Hulsmann N."/>
            <person name="Schleicher M."/>
            <person name="Noegel A.A."/>
            <person name="Eichinger L."/>
            <person name="Gallinger C."/>
            <person name="Pawlowski J."/>
            <person name="Sierra R."/>
            <person name="Euteneuer U."/>
            <person name="Pillet L."/>
            <person name="Moustafa A."/>
            <person name="Platzer M."/>
            <person name="Groth M."/>
            <person name="Szafranski K."/>
            <person name="Schliwa M."/>
        </authorList>
    </citation>
    <scope>NUCLEOTIDE SEQUENCE [LARGE SCALE GENOMIC DNA]</scope>
</reference>
<dbReference type="Pfam" id="PF00849">
    <property type="entry name" value="PseudoU_synth_2"/>
    <property type="match status" value="1"/>
</dbReference>
<dbReference type="GO" id="GO:0009982">
    <property type="term" value="F:pseudouridine synthase activity"/>
    <property type="evidence" value="ECO:0007669"/>
    <property type="project" value="InterPro"/>
</dbReference>
<feature type="region of interest" description="Disordered" evidence="2">
    <location>
        <begin position="54"/>
        <end position="91"/>
    </location>
</feature>
<feature type="compositionally biased region" description="Basic and acidic residues" evidence="2">
    <location>
        <begin position="56"/>
        <end position="78"/>
    </location>
</feature>
<dbReference type="PANTHER" id="PTHR21600:SF87">
    <property type="entry name" value="RNA PSEUDOURIDYLATE SYNTHASE DOMAIN-CONTAINING PROTEIN 1"/>
    <property type="match status" value="1"/>
</dbReference>
<evidence type="ECO:0000313" key="4">
    <source>
        <dbReference type="EMBL" id="ETO09201.1"/>
    </source>
</evidence>
<comment type="similarity">
    <text evidence="1">Belongs to the pseudouridine synthase RluA family.</text>
</comment>
<feature type="compositionally biased region" description="Polar residues" evidence="2">
    <location>
        <begin position="79"/>
        <end position="91"/>
    </location>
</feature>
<evidence type="ECO:0000256" key="1">
    <source>
        <dbReference type="ARBA" id="ARBA00010876"/>
    </source>
</evidence>
<gene>
    <name evidence="4" type="ORF">RFI_28184</name>
</gene>
<feature type="domain" description="Pseudouridine synthase RsuA/RluA-like" evidence="3">
    <location>
        <begin position="251"/>
        <end position="321"/>
    </location>
</feature>
<dbReference type="InterPro" id="IPR020103">
    <property type="entry name" value="PsdUridine_synth_cat_dom_sf"/>
</dbReference>
<dbReference type="Proteomes" id="UP000023152">
    <property type="component" value="Unassembled WGS sequence"/>
</dbReference>
<dbReference type="InterPro" id="IPR006224">
    <property type="entry name" value="PsdUridine_synth_RluA-like_CS"/>
</dbReference>
<accession>X6M6D6</accession>
<evidence type="ECO:0000313" key="5">
    <source>
        <dbReference type="Proteomes" id="UP000023152"/>
    </source>
</evidence>
<dbReference type="SUPFAM" id="SSF55120">
    <property type="entry name" value="Pseudouridine synthase"/>
    <property type="match status" value="1"/>
</dbReference>
<dbReference type="InterPro" id="IPR050188">
    <property type="entry name" value="RluA_PseudoU_synthase"/>
</dbReference>